<dbReference type="PANTHER" id="PTHR23308">
    <property type="entry name" value="NUCLEAR INHIBITOR OF PROTEIN PHOSPHATASE-1"/>
    <property type="match status" value="1"/>
</dbReference>
<evidence type="ECO:0000313" key="2">
    <source>
        <dbReference type="EMBL" id="KAJ1977627.1"/>
    </source>
</evidence>
<feature type="region of interest" description="Disordered" evidence="1">
    <location>
        <begin position="1"/>
        <end position="92"/>
    </location>
</feature>
<gene>
    <name evidence="2" type="ORF">H4R34_003504</name>
</gene>
<dbReference type="InterPro" id="IPR050923">
    <property type="entry name" value="Cell_Proc_Reg/RNA_Proc"/>
</dbReference>
<keyword evidence="3" id="KW-1185">Reference proteome</keyword>
<feature type="non-terminal residue" evidence="2">
    <location>
        <position position="157"/>
    </location>
</feature>
<evidence type="ECO:0000256" key="1">
    <source>
        <dbReference type="SAM" id="MobiDB-lite"/>
    </source>
</evidence>
<sequence length="157" mass="17786">MPRSDASRDRDDTRRTSHRDTRQANCRSREPQATSWRSRWHSRSRSPISSHSQPPVDKVPSPTETVEADTETPAPQTVPVQPNFGLSGKLAADTNTVNGTVVDYNEPPEARRPVDARWRLYVFKGDQQVDMLHVSQQSAYLFGRDRQVVDVPIDHPS</sequence>
<evidence type="ECO:0000313" key="3">
    <source>
        <dbReference type="Proteomes" id="UP001151582"/>
    </source>
</evidence>
<dbReference type="SUPFAM" id="SSF49879">
    <property type="entry name" value="SMAD/FHA domain"/>
    <property type="match status" value="1"/>
</dbReference>
<reference evidence="2" key="1">
    <citation type="submission" date="2022-07" db="EMBL/GenBank/DDBJ databases">
        <title>Phylogenomic reconstructions and comparative analyses of Kickxellomycotina fungi.</title>
        <authorList>
            <person name="Reynolds N.K."/>
            <person name="Stajich J.E."/>
            <person name="Barry K."/>
            <person name="Grigoriev I.V."/>
            <person name="Crous P."/>
            <person name="Smith M.E."/>
        </authorList>
    </citation>
    <scope>NUCLEOTIDE SEQUENCE</scope>
    <source>
        <strain evidence="2">RSA 567</strain>
    </source>
</reference>
<proteinExistence type="predicted"/>
<dbReference type="Proteomes" id="UP001151582">
    <property type="component" value="Unassembled WGS sequence"/>
</dbReference>
<accession>A0A9W8B0K1</accession>
<dbReference type="EMBL" id="JANBQB010000333">
    <property type="protein sequence ID" value="KAJ1977627.1"/>
    <property type="molecule type" value="Genomic_DNA"/>
</dbReference>
<organism evidence="2 3">
    <name type="scientific">Dimargaris verticillata</name>
    <dbReference type="NCBI Taxonomy" id="2761393"/>
    <lineage>
        <taxon>Eukaryota</taxon>
        <taxon>Fungi</taxon>
        <taxon>Fungi incertae sedis</taxon>
        <taxon>Zoopagomycota</taxon>
        <taxon>Kickxellomycotina</taxon>
        <taxon>Dimargaritomycetes</taxon>
        <taxon>Dimargaritales</taxon>
        <taxon>Dimargaritaceae</taxon>
        <taxon>Dimargaris</taxon>
    </lineage>
</organism>
<dbReference type="Gene3D" id="2.60.200.20">
    <property type="match status" value="1"/>
</dbReference>
<protein>
    <submittedName>
        <fullName evidence="2">Uncharacterized protein</fullName>
    </submittedName>
</protein>
<dbReference type="AlphaFoldDB" id="A0A9W8B0K1"/>
<name>A0A9W8B0K1_9FUNG</name>
<dbReference type="OrthoDB" id="444265at2759"/>
<feature type="compositionally biased region" description="Basic and acidic residues" evidence="1">
    <location>
        <begin position="1"/>
        <end position="30"/>
    </location>
</feature>
<comment type="caution">
    <text evidence="2">The sequence shown here is derived from an EMBL/GenBank/DDBJ whole genome shotgun (WGS) entry which is preliminary data.</text>
</comment>
<dbReference type="InterPro" id="IPR008984">
    <property type="entry name" value="SMAD_FHA_dom_sf"/>
</dbReference>